<name>A0AAN8NW59_POLSC</name>
<reference evidence="7 8" key="1">
    <citation type="submission" date="2023-10" db="EMBL/GenBank/DDBJ databases">
        <title>Genomes of two closely related lineages of the louse Polyplax serrata with different host specificities.</title>
        <authorList>
            <person name="Martinu J."/>
            <person name="Tarabai H."/>
            <person name="Stefka J."/>
            <person name="Hypsa V."/>
        </authorList>
    </citation>
    <scope>NUCLEOTIDE SEQUENCE [LARGE SCALE GENOMIC DNA]</scope>
    <source>
        <strain evidence="7">HR10_N</strain>
    </source>
</reference>
<dbReference type="EMBL" id="JAWJWE010000038">
    <property type="protein sequence ID" value="KAK6623622.1"/>
    <property type="molecule type" value="Genomic_DNA"/>
</dbReference>
<dbReference type="Gene3D" id="3.10.120.10">
    <property type="entry name" value="Cytochrome b5-like heme/steroid binding domain"/>
    <property type="match status" value="1"/>
</dbReference>
<keyword evidence="1 5" id="KW-0349">Heme</keyword>
<evidence type="ECO:0000313" key="8">
    <source>
        <dbReference type="Proteomes" id="UP001372834"/>
    </source>
</evidence>
<evidence type="ECO:0000256" key="3">
    <source>
        <dbReference type="ARBA" id="ARBA00023004"/>
    </source>
</evidence>
<dbReference type="PROSITE" id="PS00191">
    <property type="entry name" value="CYTOCHROME_B5_1"/>
    <property type="match status" value="1"/>
</dbReference>
<sequence>MSTGVELITKPKSSGKDVPGGNMTLREIDLHQVSWHDQPDDCWIVLYDRVYDVTEFLQEHPGGLDVLLEYAGRDATLAYRGFGHSAQAWQILQKYLIGVLPEKERTDIFVQCKVGSFNFHLKAVGS</sequence>
<dbReference type="PRINTS" id="PR00363">
    <property type="entry name" value="CYTOCHROMEB5"/>
</dbReference>
<gene>
    <name evidence="7" type="ORF">RUM43_009474</name>
</gene>
<evidence type="ECO:0000313" key="7">
    <source>
        <dbReference type="EMBL" id="KAK6623622.1"/>
    </source>
</evidence>
<evidence type="ECO:0000256" key="4">
    <source>
        <dbReference type="ARBA" id="ARBA00038168"/>
    </source>
</evidence>
<keyword evidence="3 5" id="KW-0408">Iron</keyword>
<dbReference type="FunFam" id="3.10.120.10:FF:000007">
    <property type="entry name" value="Sulfite oxidase, mitochondrial"/>
    <property type="match status" value="1"/>
</dbReference>
<evidence type="ECO:0000256" key="5">
    <source>
        <dbReference type="RuleBase" id="RU362121"/>
    </source>
</evidence>
<dbReference type="AlphaFoldDB" id="A0AAN8NW59"/>
<accession>A0AAN8NW59</accession>
<evidence type="ECO:0000259" key="6">
    <source>
        <dbReference type="PROSITE" id="PS50255"/>
    </source>
</evidence>
<dbReference type="InterPro" id="IPR018506">
    <property type="entry name" value="Cyt_B5_heme-BS"/>
</dbReference>
<proteinExistence type="inferred from homology"/>
<dbReference type="SMART" id="SM01117">
    <property type="entry name" value="Cyt-b5"/>
    <property type="match status" value="1"/>
</dbReference>
<dbReference type="GO" id="GO:0020037">
    <property type="term" value="F:heme binding"/>
    <property type="evidence" value="ECO:0007669"/>
    <property type="project" value="UniProtKB-UniRule"/>
</dbReference>
<dbReference type="PROSITE" id="PS50255">
    <property type="entry name" value="CYTOCHROME_B5_2"/>
    <property type="match status" value="1"/>
</dbReference>
<keyword evidence="2 5" id="KW-0479">Metal-binding</keyword>
<dbReference type="PANTHER" id="PTHR19359">
    <property type="entry name" value="CYTOCHROME B5"/>
    <property type="match status" value="1"/>
</dbReference>
<dbReference type="Proteomes" id="UP001372834">
    <property type="component" value="Unassembled WGS sequence"/>
</dbReference>
<organism evidence="7 8">
    <name type="scientific">Polyplax serrata</name>
    <name type="common">Common mouse louse</name>
    <dbReference type="NCBI Taxonomy" id="468196"/>
    <lineage>
        <taxon>Eukaryota</taxon>
        <taxon>Metazoa</taxon>
        <taxon>Ecdysozoa</taxon>
        <taxon>Arthropoda</taxon>
        <taxon>Hexapoda</taxon>
        <taxon>Insecta</taxon>
        <taxon>Pterygota</taxon>
        <taxon>Neoptera</taxon>
        <taxon>Paraneoptera</taxon>
        <taxon>Psocodea</taxon>
        <taxon>Troctomorpha</taxon>
        <taxon>Phthiraptera</taxon>
        <taxon>Anoplura</taxon>
        <taxon>Polyplacidae</taxon>
        <taxon>Polyplax</taxon>
    </lineage>
</organism>
<dbReference type="InterPro" id="IPR050668">
    <property type="entry name" value="Cytochrome_b5"/>
</dbReference>
<dbReference type="SUPFAM" id="SSF55856">
    <property type="entry name" value="Cytochrome b5-like heme/steroid binding domain"/>
    <property type="match status" value="1"/>
</dbReference>
<feature type="domain" description="Cytochrome b5 heme-binding" evidence="6">
    <location>
        <begin position="25"/>
        <end position="101"/>
    </location>
</feature>
<dbReference type="GO" id="GO:0046872">
    <property type="term" value="F:metal ion binding"/>
    <property type="evidence" value="ECO:0007669"/>
    <property type="project" value="UniProtKB-UniRule"/>
</dbReference>
<comment type="similarity">
    <text evidence="4 5">Belongs to the cytochrome b5 family.</text>
</comment>
<protein>
    <recommendedName>
        <fullName evidence="6">Cytochrome b5 heme-binding domain-containing protein</fullName>
    </recommendedName>
</protein>
<comment type="caution">
    <text evidence="7">The sequence shown here is derived from an EMBL/GenBank/DDBJ whole genome shotgun (WGS) entry which is preliminary data.</text>
</comment>
<evidence type="ECO:0000256" key="2">
    <source>
        <dbReference type="ARBA" id="ARBA00022723"/>
    </source>
</evidence>
<dbReference type="Pfam" id="PF00173">
    <property type="entry name" value="Cyt-b5"/>
    <property type="match status" value="1"/>
</dbReference>
<dbReference type="InterPro" id="IPR036400">
    <property type="entry name" value="Cyt_B5-like_heme/steroid_sf"/>
</dbReference>
<dbReference type="InterPro" id="IPR001199">
    <property type="entry name" value="Cyt_B5-like_heme/steroid-bd"/>
</dbReference>
<dbReference type="PANTHER" id="PTHR19359:SF41">
    <property type="entry name" value="GEO08203P1"/>
    <property type="match status" value="1"/>
</dbReference>
<evidence type="ECO:0000256" key="1">
    <source>
        <dbReference type="ARBA" id="ARBA00022617"/>
    </source>
</evidence>
<dbReference type="GO" id="GO:0016020">
    <property type="term" value="C:membrane"/>
    <property type="evidence" value="ECO:0007669"/>
    <property type="project" value="TreeGrafter"/>
</dbReference>